<sequence length="58" mass="6385">MRSLARLGGRLSVTELGIPELLRETETAYVLGMREYVGKPFVPVRSSTLGVRRPNGPT</sequence>
<protein>
    <submittedName>
        <fullName evidence="1">Uncharacterized protein</fullName>
    </submittedName>
</protein>
<reference evidence="1 2" key="1">
    <citation type="journal article" date="2019" name="Int. J. Syst. Evol. Microbiol.">
        <title>The Global Catalogue of Microorganisms (GCM) 10K type strain sequencing project: providing services to taxonomists for standard genome sequencing and annotation.</title>
        <authorList>
            <consortium name="The Broad Institute Genomics Platform"/>
            <consortium name="The Broad Institute Genome Sequencing Center for Infectious Disease"/>
            <person name="Wu L."/>
            <person name="Ma J."/>
        </authorList>
    </citation>
    <scope>NUCLEOTIDE SEQUENCE [LARGE SCALE GENOMIC DNA]</scope>
    <source>
        <strain evidence="1 2">JCM 4531</strain>
    </source>
</reference>
<comment type="caution">
    <text evidence="1">The sequence shown here is derived from an EMBL/GenBank/DDBJ whole genome shotgun (WGS) entry which is preliminary data.</text>
</comment>
<name>A0ABN3SQN3_9ACTN</name>
<organism evidence="1 2">
    <name type="scientific">Streptomyces violaceolatus</name>
    <dbReference type="NCBI Taxonomy" id="67378"/>
    <lineage>
        <taxon>Bacteria</taxon>
        <taxon>Bacillati</taxon>
        <taxon>Actinomycetota</taxon>
        <taxon>Actinomycetes</taxon>
        <taxon>Kitasatosporales</taxon>
        <taxon>Streptomycetaceae</taxon>
        <taxon>Streptomyces</taxon>
        <taxon>Streptomyces violaceoruber group</taxon>
    </lineage>
</organism>
<evidence type="ECO:0000313" key="2">
    <source>
        <dbReference type="Proteomes" id="UP001499989"/>
    </source>
</evidence>
<proteinExistence type="predicted"/>
<dbReference type="EMBL" id="BAAASK010000007">
    <property type="protein sequence ID" value="GAA2682860.1"/>
    <property type="molecule type" value="Genomic_DNA"/>
</dbReference>
<gene>
    <name evidence="1" type="ORF">GCM10010310_32420</name>
</gene>
<evidence type="ECO:0000313" key="1">
    <source>
        <dbReference type="EMBL" id="GAA2682860.1"/>
    </source>
</evidence>
<accession>A0ABN3SQN3</accession>
<keyword evidence="2" id="KW-1185">Reference proteome</keyword>
<dbReference type="Proteomes" id="UP001499989">
    <property type="component" value="Unassembled WGS sequence"/>
</dbReference>